<dbReference type="EMBL" id="JAHKPD010000013">
    <property type="protein sequence ID" value="MBU2950952.1"/>
    <property type="molecule type" value="Genomic_DNA"/>
</dbReference>
<reference evidence="1" key="1">
    <citation type="submission" date="2021-05" db="EMBL/GenBank/DDBJ databases">
        <title>Draft genomes of bacteria isolated from model marine particles.</title>
        <authorList>
            <person name="Datta M.S."/>
            <person name="Schwartzman J.A."/>
            <person name="Enke T.N."/>
            <person name="Saavedra J."/>
            <person name="Cermak N."/>
            <person name="Cordero O.X."/>
        </authorList>
    </citation>
    <scope>NUCLEOTIDE SEQUENCE</scope>
    <source>
        <strain evidence="1">I2M19</strain>
    </source>
</reference>
<protein>
    <submittedName>
        <fullName evidence="1">T9SS type A sorting domain-containing protein</fullName>
    </submittedName>
</protein>
<sequence length="613" mass="65757">MGFSQTVGPWDLDELYKVPNWEVTTLAQKAGVTSLLFSSIDYKGNPVQVFAYYSAPSTGTMPAGGWPAMVHAHGGGGTAYSQWVSYFNDQGYAAISLDLEGHIPTEDANGNYLSSPNPGPSRSGVFNDYGNPIEEQWYYHAISQVILGHTLIASFPEVNANKIGLSGASWGGTITSTAMGVDNRWSWAAPVYGAGYLDDSDGAQGNNISGAKADFVNQYYDASVYFDRVNFPVLFINGTNDYNFAMPVTQNSAKHVNGNILFSLRFGHSNLAPLRLDELYTFANQVTYGADALPTFGDPSFDSADVASVSVASEAGLSSAELLYTLNDGKWYDRLWEAIPATINGNTITANLPANTEAFYFAATDSRGLMTTSKYVETINGSIPAGNPNIAVYGTASQSTTDYSGDASLAIDQNTSGAWADGSVSHTGKATDEWWMVTLDNIYTINDIHVYNRTDAAYMNRLNNFTVEVLDNNDQVVFTQTITTTPNPSVTVNAGGVVGSKVRILQNKTNTALALAEVEVYGTAYTLSANEAFSEANAVFIMYPNPTSDLLNIKLGTTESVAYQIFSTTGKELLSGTFANGTAAIDLSTLTNGLYLIKVSGVSISQVKKIVKK</sequence>
<dbReference type="Proteomes" id="UP001647509">
    <property type="component" value="Unassembled WGS sequence"/>
</dbReference>
<name>A0ACC5U9E9_9FLAO</name>
<accession>A0ACC5U9E9</accession>
<evidence type="ECO:0000313" key="2">
    <source>
        <dbReference type="Proteomes" id="UP001647509"/>
    </source>
</evidence>
<gene>
    <name evidence="1" type="ORF">KO493_09595</name>
</gene>
<evidence type="ECO:0000313" key="1">
    <source>
        <dbReference type="EMBL" id="MBU2950952.1"/>
    </source>
</evidence>
<organism evidence="1 2">
    <name type="scientific">Pseudotamlana agarivorans</name>
    <dbReference type="NCBI Taxonomy" id="481183"/>
    <lineage>
        <taxon>Bacteria</taxon>
        <taxon>Pseudomonadati</taxon>
        <taxon>Bacteroidota</taxon>
        <taxon>Flavobacteriia</taxon>
        <taxon>Flavobacteriales</taxon>
        <taxon>Flavobacteriaceae</taxon>
        <taxon>Pseudotamlana</taxon>
    </lineage>
</organism>
<proteinExistence type="predicted"/>
<keyword evidence="2" id="KW-1185">Reference proteome</keyword>
<comment type="caution">
    <text evidence="1">The sequence shown here is derived from an EMBL/GenBank/DDBJ whole genome shotgun (WGS) entry which is preliminary data.</text>
</comment>